<evidence type="ECO:0000313" key="3">
    <source>
        <dbReference type="Proteomes" id="UP001458880"/>
    </source>
</evidence>
<name>A0AAW1N3Q8_POPJA</name>
<protein>
    <submittedName>
        <fullName evidence="2">Uncharacterized protein</fullName>
    </submittedName>
</protein>
<evidence type="ECO:0000256" key="1">
    <source>
        <dbReference type="SAM" id="MobiDB-lite"/>
    </source>
</evidence>
<keyword evidence="3" id="KW-1185">Reference proteome</keyword>
<dbReference type="Proteomes" id="UP001458880">
    <property type="component" value="Unassembled WGS sequence"/>
</dbReference>
<evidence type="ECO:0000313" key="2">
    <source>
        <dbReference type="EMBL" id="KAK9753264.1"/>
    </source>
</evidence>
<dbReference type="EMBL" id="JASPKY010000015">
    <property type="protein sequence ID" value="KAK9753264.1"/>
    <property type="molecule type" value="Genomic_DNA"/>
</dbReference>
<feature type="compositionally biased region" description="Basic residues" evidence="1">
    <location>
        <begin position="27"/>
        <end position="40"/>
    </location>
</feature>
<gene>
    <name evidence="2" type="ORF">QE152_g3641</name>
</gene>
<organism evidence="2 3">
    <name type="scientific">Popillia japonica</name>
    <name type="common">Japanese beetle</name>
    <dbReference type="NCBI Taxonomy" id="7064"/>
    <lineage>
        <taxon>Eukaryota</taxon>
        <taxon>Metazoa</taxon>
        <taxon>Ecdysozoa</taxon>
        <taxon>Arthropoda</taxon>
        <taxon>Hexapoda</taxon>
        <taxon>Insecta</taxon>
        <taxon>Pterygota</taxon>
        <taxon>Neoptera</taxon>
        <taxon>Endopterygota</taxon>
        <taxon>Coleoptera</taxon>
        <taxon>Polyphaga</taxon>
        <taxon>Scarabaeiformia</taxon>
        <taxon>Scarabaeidae</taxon>
        <taxon>Rutelinae</taxon>
        <taxon>Popillia</taxon>
    </lineage>
</organism>
<dbReference type="AlphaFoldDB" id="A0AAW1N3Q8"/>
<sequence length="119" mass="13546">MASDPLYDRDEEDVCRRFPRNSGAHKGIPHIKKESNKHRGAHSFCVGPWSAERELVKRQTKVNLTFDNMTGSMIESVEQWQVIHCMIETKKMSVDGFLEVIEEIGQPSPATSDWESPST</sequence>
<accession>A0AAW1N3Q8</accession>
<feature type="region of interest" description="Disordered" evidence="1">
    <location>
        <begin position="18"/>
        <end position="40"/>
    </location>
</feature>
<reference evidence="2 3" key="1">
    <citation type="journal article" date="2024" name="BMC Genomics">
        <title>De novo assembly and annotation of Popillia japonica's genome with initial clues to its potential as an invasive pest.</title>
        <authorList>
            <person name="Cucini C."/>
            <person name="Boschi S."/>
            <person name="Funari R."/>
            <person name="Cardaioli E."/>
            <person name="Iannotti N."/>
            <person name="Marturano G."/>
            <person name="Paoli F."/>
            <person name="Bruttini M."/>
            <person name="Carapelli A."/>
            <person name="Frati F."/>
            <person name="Nardi F."/>
        </authorList>
    </citation>
    <scope>NUCLEOTIDE SEQUENCE [LARGE SCALE GENOMIC DNA]</scope>
    <source>
        <strain evidence="2">DMR45628</strain>
    </source>
</reference>
<comment type="caution">
    <text evidence="2">The sequence shown here is derived from an EMBL/GenBank/DDBJ whole genome shotgun (WGS) entry which is preliminary data.</text>
</comment>
<proteinExistence type="predicted"/>